<evidence type="ECO:0000313" key="9">
    <source>
        <dbReference type="EMBL" id="HIY20508.1"/>
    </source>
</evidence>
<sequence>MRTEFILPPPLTVLTTLWGLAGEGTFWLTALATLGRIFAGLAGGVAAGTLLAVLTQAFSWADCLFSPAVRVIRATPVASFILLIILWAPTGQVPAIVAALMVLPVVWGNVSRGIAQTDPLLLEAGRAYRFSRWKTVCLIYIPSVLPYFTSACHTSLGLAWKAGVAAEVLCVPKLAIGTQVYFSKIYLETPDLFAWTLVVIVLSFLLERGLGALLRKLEGGTAHAR</sequence>
<reference evidence="9" key="2">
    <citation type="submission" date="2021-04" db="EMBL/GenBank/DDBJ databases">
        <authorList>
            <person name="Gilroy R."/>
        </authorList>
    </citation>
    <scope>NUCLEOTIDE SEQUENCE</scope>
    <source>
        <strain evidence="9">ChiBcec16_6824</strain>
    </source>
</reference>
<evidence type="ECO:0000256" key="7">
    <source>
        <dbReference type="RuleBase" id="RU363032"/>
    </source>
</evidence>
<feature type="transmembrane region" description="Helical" evidence="7">
    <location>
        <begin position="192"/>
        <end position="210"/>
    </location>
</feature>
<organism evidence="9 10">
    <name type="scientific">Candidatus Flavonifractor merdigallinarum</name>
    <dbReference type="NCBI Taxonomy" id="2838589"/>
    <lineage>
        <taxon>Bacteria</taxon>
        <taxon>Bacillati</taxon>
        <taxon>Bacillota</taxon>
        <taxon>Clostridia</taxon>
        <taxon>Eubacteriales</taxon>
        <taxon>Oscillospiraceae</taxon>
        <taxon>Flavonifractor</taxon>
    </lineage>
</organism>
<accession>A0A9D2BY84</accession>
<dbReference type="GO" id="GO:0005886">
    <property type="term" value="C:plasma membrane"/>
    <property type="evidence" value="ECO:0007669"/>
    <property type="project" value="UniProtKB-SubCell"/>
</dbReference>
<keyword evidence="2 7" id="KW-0813">Transport</keyword>
<dbReference type="SUPFAM" id="SSF161098">
    <property type="entry name" value="MetI-like"/>
    <property type="match status" value="1"/>
</dbReference>
<comment type="similarity">
    <text evidence="7">Belongs to the binding-protein-dependent transport system permease family.</text>
</comment>
<comment type="subcellular location">
    <subcellularLocation>
        <location evidence="1 7">Cell membrane</location>
        <topology evidence="1 7">Multi-pass membrane protein</topology>
    </subcellularLocation>
</comment>
<evidence type="ECO:0000256" key="5">
    <source>
        <dbReference type="ARBA" id="ARBA00022989"/>
    </source>
</evidence>
<protein>
    <submittedName>
        <fullName evidence="9">ABC transporter permease subunit</fullName>
    </submittedName>
</protein>
<dbReference type="AlphaFoldDB" id="A0A9D2BY84"/>
<evidence type="ECO:0000256" key="3">
    <source>
        <dbReference type="ARBA" id="ARBA00022475"/>
    </source>
</evidence>
<evidence type="ECO:0000256" key="6">
    <source>
        <dbReference type="ARBA" id="ARBA00023136"/>
    </source>
</evidence>
<comment type="caution">
    <text evidence="9">The sequence shown here is derived from an EMBL/GenBank/DDBJ whole genome shotgun (WGS) entry which is preliminary data.</text>
</comment>
<dbReference type="EMBL" id="DXDX01000028">
    <property type="protein sequence ID" value="HIY20508.1"/>
    <property type="molecule type" value="Genomic_DNA"/>
</dbReference>
<feature type="transmembrane region" description="Helical" evidence="7">
    <location>
        <begin position="136"/>
        <end position="160"/>
    </location>
</feature>
<feature type="transmembrane region" description="Helical" evidence="7">
    <location>
        <begin position="71"/>
        <end position="89"/>
    </location>
</feature>
<dbReference type="GO" id="GO:0055085">
    <property type="term" value="P:transmembrane transport"/>
    <property type="evidence" value="ECO:0007669"/>
    <property type="project" value="InterPro"/>
</dbReference>
<dbReference type="PANTHER" id="PTHR30151">
    <property type="entry name" value="ALKANE SULFONATE ABC TRANSPORTER-RELATED, MEMBRANE SUBUNIT"/>
    <property type="match status" value="1"/>
</dbReference>
<dbReference type="InterPro" id="IPR000515">
    <property type="entry name" value="MetI-like"/>
</dbReference>
<evidence type="ECO:0000256" key="1">
    <source>
        <dbReference type="ARBA" id="ARBA00004651"/>
    </source>
</evidence>
<dbReference type="PANTHER" id="PTHR30151:SF0">
    <property type="entry name" value="ABC TRANSPORTER PERMEASE PROTEIN MJ0413-RELATED"/>
    <property type="match status" value="1"/>
</dbReference>
<feature type="transmembrane region" description="Helical" evidence="7">
    <location>
        <begin position="95"/>
        <end position="115"/>
    </location>
</feature>
<gene>
    <name evidence="9" type="ORF">H9841_01230</name>
</gene>
<keyword evidence="5 7" id="KW-1133">Transmembrane helix</keyword>
<dbReference type="Pfam" id="PF00528">
    <property type="entry name" value="BPD_transp_1"/>
    <property type="match status" value="1"/>
</dbReference>
<keyword evidence="3" id="KW-1003">Cell membrane</keyword>
<dbReference type="InterPro" id="IPR035906">
    <property type="entry name" value="MetI-like_sf"/>
</dbReference>
<reference evidence="9" key="1">
    <citation type="journal article" date="2021" name="PeerJ">
        <title>Extensive microbial diversity within the chicken gut microbiome revealed by metagenomics and culture.</title>
        <authorList>
            <person name="Gilroy R."/>
            <person name="Ravi A."/>
            <person name="Getino M."/>
            <person name="Pursley I."/>
            <person name="Horton D.L."/>
            <person name="Alikhan N.F."/>
            <person name="Baker D."/>
            <person name="Gharbi K."/>
            <person name="Hall N."/>
            <person name="Watson M."/>
            <person name="Adriaenssens E.M."/>
            <person name="Foster-Nyarko E."/>
            <person name="Jarju S."/>
            <person name="Secka A."/>
            <person name="Antonio M."/>
            <person name="Oren A."/>
            <person name="Chaudhuri R.R."/>
            <person name="La Ragione R."/>
            <person name="Hildebrand F."/>
            <person name="Pallen M.J."/>
        </authorList>
    </citation>
    <scope>NUCLEOTIDE SEQUENCE</scope>
    <source>
        <strain evidence="9">ChiBcec16_6824</strain>
    </source>
</reference>
<evidence type="ECO:0000313" key="10">
    <source>
        <dbReference type="Proteomes" id="UP000823868"/>
    </source>
</evidence>
<feature type="transmembrane region" description="Helical" evidence="7">
    <location>
        <begin position="37"/>
        <end position="59"/>
    </location>
</feature>
<evidence type="ECO:0000259" key="8">
    <source>
        <dbReference type="PROSITE" id="PS50928"/>
    </source>
</evidence>
<evidence type="ECO:0000256" key="4">
    <source>
        <dbReference type="ARBA" id="ARBA00022692"/>
    </source>
</evidence>
<keyword evidence="4 7" id="KW-0812">Transmembrane</keyword>
<keyword evidence="6 7" id="KW-0472">Membrane</keyword>
<name>A0A9D2BY84_9FIRM</name>
<feature type="domain" description="ABC transmembrane type-1" evidence="8">
    <location>
        <begin position="26"/>
        <end position="210"/>
    </location>
</feature>
<proteinExistence type="inferred from homology"/>
<dbReference type="PROSITE" id="PS50928">
    <property type="entry name" value="ABC_TM1"/>
    <property type="match status" value="1"/>
</dbReference>
<dbReference type="Proteomes" id="UP000823868">
    <property type="component" value="Unassembled WGS sequence"/>
</dbReference>
<dbReference type="Gene3D" id="1.10.3720.10">
    <property type="entry name" value="MetI-like"/>
    <property type="match status" value="1"/>
</dbReference>
<evidence type="ECO:0000256" key="2">
    <source>
        <dbReference type="ARBA" id="ARBA00022448"/>
    </source>
</evidence>